<protein>
    <submittedName>
        <fullName evidence="1">Uncharacterized protein</fullName>
    </submittedName>
</protein>
<reference evidence="1" key="1">
    <citation type="submission" date="2024-05" db="EMBL/GenBank/DDBJ databases">
        <authorList>
            <person name="Mugo M.M."/>
            <person name="Musyoki A.M."/>
            <person name="Makumi A.M."/>
            <person name="Mutai I."/>
            <person name="Drechsel O."/>
            <person name="Kering K.K."/>
            <person name="Muturi P."/>
            <person name="Mbae C.K."/>
            <person name="Kariuki S.M."/>
        </authorList>
    </citation>
    <scope>NUCLEOTIDE SEQUENCE</scope>
</reference>
<gene>
    <name evidence="1" type="ORF">YRYPWZST_CDS0089</name>
</gene>
<name>A0AAU8GFK5_9CAUD</name>
<organism evidence="1">
    <name type="scientific">Salmonella phage vB_SEnST11_KE23</name>
    <dbReference type="NCBI Taxonomy" id="3161174"/>
    <lineage>
        <taxon>Viruses</taxon>
        <taxon>Duplodnaviria</taxon>
        <taxon>Heunggongvirae</taxon>
        <taxon>Uroviricota</taxon>
        <taxon>Caudoviricetes</taxon>
        <taxon>Vequintavirinae</taxon>
        <taxon>Seunavirus</taxon>
    </lineage>
</organism>
<proteinExistence type="predicted"/>
<evidence type="ECO:0000313" key="1">
    <source>
        <dbReference type="EMBL" id="XCH40490.1"/>
    </source>
</evidence>
<accession>A0AAU8GFK5</accession>
<sequence>MVNSESTPIPSYADVMTAEQWECSVRCGAFIPDDGIGYWCRDDKHESCVSCWTPKPEWATHVAWYNR</sequence>
<dbReference type="EMBL" id="PP856722">
    <property type="protein sequence ID" value="XCH40490.1"/>
    <property type="molecule type" value="Genomic_DNA"/>
</dbReference>